<sequence>MTMAMTISAVSSTIAALSLHGPGHMLRRRLFHLTPTTSTTATILDRHIHNDAVGSCSSQRRVTMTTATATMRRLLSISTSSSMHSISTASKSRSIRNSITATPTTPNSATARNDWREWFRSSDYDDPWSPYYAFQELTSTAATTSPTTIMAKHRETYQKTIVPSVMLGMKRNDGVGIENMQRNEGEKMIVPWQRRRFGMNLEPITFLVRGENVIDNNKIHDITNTSQGAVEEGENEAIHLEKAQERMRRMDAQTRFLCRMLDDLYRTGIWRESDRPTLERCHRTISRLLTMTPEDSPRGNNNNAAPQPGMILFTGLAQRAGAILQRMELCAPPLPPLSPQVEDNIQSEPFVSSRSSYQGAYSGSSISPHLLHTKFALPSPTREIYNMVLLSYSKEVGPLHVAQQAEDMVWSMIVRARTQQIQLPSSEGHEKNDESTTTNASADNKRTDTLLPSMENWNCVLKCWSKSTDPHRSFYAYSFLLSWIEWDKQYQAVLDKDTPVHESKPSAESYRIVLYSCLVDDSSSVVGNTSHHDKLSQDMESLQRAKQIGSGVAIHLWKEMQKFENDSTTYHMLVQAICQTSELPTTVSTSKSLSALARVYTSCCKDGMLTNEISNLVEAATTKSQFAQLQSMVDPATSASSG</sequence>
<gene>
    <name evidence="2" type="ORF">ACHAWU_003610</name>
</gene>
<reference evidence="2 3" key="1">
    <citation type="submission" date="2024-10" db="EMBL/GenBank/DDBJ databases">
        <title>Updated reference genomes for cyclostephanoid diatoms.</title>
        <authorList>
            <person name="Roberts W.R."/>
            <person name="Alverson A.J."/>
        </authorList>
    </citation>
    <scope>NUCLEOTIDE SEQUENCE [LARGE SCALE GENOMIC DNA]</scope>
    <source>
        <strain evidence="2 3">AJA232-27</strain>
    </source>
</reference>
<feature type="region of interest" description="Disordered" evidence="1">
    <location>
        <begin position="86"/>
        <end position="110"/>
    </location>
</feature>
<dbReference type="Proteomes" id="UP001530293">
    <property type="component" value="Unassembled WGS sequence"/>
</dbReference>
<accession>A0ABD3M6T0</accession>
<keyword evidence="3" id="KW-1185">Reference proteome</keyword>
<evidence type="ECO:0000256" key="1">
    <source>
        <dbReference type="SAM" id="MobiDB-lite"/>
    </source>
</evidence>
<protein>
    <submittedName>
        <fullName evidence="2">Uncharacterized protein</fullName>
    </submittedName>
</protein>
<organism evidence="2 3">
    <name type="scientific">Discostella pseudostelligera</name>
    <dbReference type="NCBI Taxonomy" id="259834"/>
    <lineage>
        <taxon>Eukaryota</taxon>
        <taxon>Sar</taxon>
        <taxon>Stramenopiles</taxon>
        <taxon>Ochrophyta</taxon>
        <taxon>Bacillariophyta</taxon>
        <taxon>Coscinodiscophyceae</taxon>
        <taxon>Thalassiosirophycidae</taxon>
        <taxon>Stephanodiscales</taxon>
        <taxon>Stephanodiscaceae</taxon>
        <taxon>Discostella</taxon>
    </lineage>
</organism>
<proteinExistence type="predicted"/>
<name>A0ABD3M6T0_9STRA</name>
<feature type="region of interest" description="Disordered" evidence="1">
    <location>
        <begin position="422"/>
        <end position="446"/>
    </location>
</feature>
<dbReference type="AlphaFoldDB" id="A0ABD3M6T0"/>
<evidence type="ECO:0000313" key="3">
    <source>
        <dbReference type="Proteomes" id="UP001530293"/>
    </source>
</evidence>
<comment type="caution">
    <text evidence="2">The sequence shown here is derived from an EMBL/GenBank/DDBJ whole genome shotgun (WGS) entry which is preliminary data.</text>
</comment>
<dbReference type="EMBL" id="JALLBG020000230">
    <property type="protein sequence ID" value="KAL3758441.1"/>
    <property type="molecule type" value="Genomic_DNA"/>
</dbReference>
<evidence type="ECO:0000313" key="2">
    <source>
        <dbReference type="EMBL" id="KAL3758441.1"/>
    </source>
</evidence>